<protein>
    <submittedName>
        <fullName evidence="1">Uncharacterized protein</fullName>
    </submittedName>
</protein>
<dbReference type="EMBL" id="CM056744">
    <property type="protein sequence ID" value="KAJ8664440.1"/>
    <property type="molecule type" value="Genomic_DNA"/>
</dbReference>
<organism evidence="1 2">
    <name type="scientific">Eretmocerus hayati</name>
    <dbReference type="NCBI Taxonomy" id="131215"/>
    <lineage>
        <taxon>Eukaryota</taxon>
        <taxon>Metazoa</taxon>
        <taxon>Ecdysozoa</taxon>
        <taxon>Arthropoda</taxon>
        <taxon>Hexapoda</taxon>
        <taxon>Insecta</taxon>
        <taxon>Pterygota</taxon>
        <taxon>Neoptera</taxon>
        <taxon>Endopterygota</taxon>
        <taxon>Hymenoptera</taxon>
        <taxon>Apocrita</taxon>
        <taxon>Proctotrupomorpha</taxon>
        <taxon>Chalcidoidea</taxon>
        <taxon>Aphelinidae</taxon>
        <taxon>Aphelininae</taxon>
        <taxon>Eretmocerus</taxon>
    </lineage>
</organism>
<name>A0ACC2N424_9HYME</name>
<dbReference type="Proteomes" id="UP001239111">
    <property type="component" value="Chromosome 4"/>
</dbReference>
<accession>A0ACC2N424</accession>
<keyword evidence="2" id="KW-1185">Reference proteome</keyword>
<gene>
    <name evidence="1" type="ORF">QAD02_006102</name>
</gene>
<evidence type="ECO:0000313" key="1">
    <source>
        <dbReference type="EMBL" id="KAJ8664440.1"/>
    </source>
</evidence>
<reference evidence="1" key="1">
    <citation type="submission" date="2023-04" db="EMBL/GenBank/DDBJ databases">
        <title>A chromosome-level genome assembly of the parasitoid wasp Eretmocerus hayati.</title>
        <authorList>
            <person name="Zhong Y."/>
            <person name="Liu S."/>
            <person name="Liu Y."/>
        </authorList>
    </citation>
    <scope>NUCLEOTIDE SEQUENCE</scope>
    <source>
        <strain evidence="1">ZJU_SS_LIU_2023</strain>
    </source>
</reference>
<sequence>MELRKKPIVYAGDSLITIITLIFLSLTNNIEAQSVSSLDTSITTNAAVIFSGANHYDNYLSFYSVCNRNNRTHTTCKIHARYPGEDSPPFNCSIDLHKSVDRLSDIPMRLTSIRSRVILSWIDISNGRNRYLKIRLIDVHHCKFVEEQFKLDGPIPVYKIVPFRNNFDVFFKSDKGGDNLENQAFTKVTFDVSGNKISEVQSFFAHVPEPDLRLSNSDFCGLSQILPVSYENHEQGYYFISRNLYKISTLDPEGHVKKTVQLDFMLNPKNLAYGYGSISIPRSDGGIKNLIQYNENLDNVHNITYVLGNGKIEERVFAIGENEFVLLTSSDHHSVHGKAVYISKIYADGRQSQRIRIKMDYPRDEFYLTFTYKKICLNGLSLTEYGSHKKLDTVCLDKRYLDQYSNAFNRSLVIRIVNVQNCKFSEHRFDIGGPIPAYNIVTFKNYSDIFFKSEESGNDFTKITVDENGDIVSEMKSFLANIPATSLRIGDGNSYVLSQLLAVSFEDYDKGYYFIVSDLQKISTLDTEGHVKKTLQLDFVFDPKIITSGYGSIAIPRHEEKINELVQYDENLEYVRSITYTLREGVVEENLFAISAEEFVLLSFGNNSKESKKSLYLSTLSTNGRQSQHIQMTMEHSQDELYLTFTDQKICVNGATLTDYGNQKKWNTVCLNKGYLDHFA</sequence>
<proteinExistence type="predicted"/>
<comment type="caution">
    <text evidence="1">The sequence shown here is derived from an EMBL/GenBank/DDBJ whole genome shotgun (WGS) entry which is preliminary data.</text>
</comment>
<evidence type="ECO:0000313" key="2">
    <source>
        <dbReference type="Proteomes" id="UP001239111"/>
    </source>
</evidence>